<gene>
    <name evidence="2" type="ORF">g.6778</name>
    <name evidence="1" type="ORF">g.6779</name>
</gene>
<proteinExistence type="predicted"/>
<evidence type="ECO:0000313" key="1">
    <source>
        <dbReference type="EMBL" id="JAS07338.1"/>
    </source>
</evidence>
<organism evidence="2">
    <name type="scientific">Clastoptera arizonana</name>
    <name type="common">Arizona spittle bug</name>
    <dbReference type="NCBI Taxonomy" id="38151"/>
    <lineage>
        <taxon>Eukaryota</taxon>
        <taxon>Metazoa</taxon>
        <taxon>Ecdysozoa</taxon>
        <taxon>Arthropoda</taxon>
        <taxon>Hexapoda</taxon>
        <taxon>Insecta</taxon>
        <taxon>Pterygota</taxon>
        <taxon>Neoptera</taxon>
        <taxon>Paraneoptera</taxon>
        <taxon>Hemiptera</taxon>
        <taxon>Auchenorrhyncha</taxon>
        <taxon>Cercopoidea</taxon>
        <taxon>Clastopteridae</taxon>
        <taxon>Clastoptera</taxon>
    </lineage>
</organism>
<name>A0A1B6E802_9HEMI</name>
<reference evidence="2" key="1">
    <citation type="submission" date="2015-12" db="EMBL/GenBank/DDBJ databases">
        <title>De novo transcriptome assembly of four potential Pierce s Disease insect vectors from Arizona vineyards.</title>
        <authorList>
            <person name="Tassone E.E."/>
        </authorList>
    </citation>
    <scope>NUCLEOTIDE SEQUENCE</scope>
</reference>
<sequence>MISYTINIIMDSKALLILSYLLNYSYSHTDTKGVIIKKRDEQIMSMLRNPKQSEAMSIIKLMDQYYQEIFRIKELVEKNDKKEVVEARKIFSDYSPSILAFTMDDDKMKKIGWMDEAFKTYYKIRIHLDAIWTELRRMLYD</sequence>
<dbReference type="EMBL" id="GEDC01003238">
    <property type="protein sequence ID" value="JAS34060.1"/>
    <property type="molecule type" value="Transcribed_RNA"/>
</dbReference>
<dbReference type="AlphaFoldDB" id="A0A1B6E802"/>
<accession>A0A1B6E802</accession>
<evidence type="ECO:0000313" key="2">
    <source>
        <dbReference type="EMBL" id="JAS34060.1"/>
    </source>
</evidence>
<dbReference type="EMBL" id="GEDC01029960">
    <property type="protein sequence ID" value="JAS07338.1"/>
    <property type="molecule type" value="Transcribed_RNA"/>
</dbReference>
<protein>
    <submittedName>
        <fullName evidence="2">Uncharacterized protein</fullName>
    </submittedName>
</protein>